<feature type="domain" description="Macro" evidence="8">
    <location>
        <begin position="1192"/>
        <end position="1383"/>
    </location>
</feature>
<dbReference type="GO" id="GO:0060335">
    <property type="term" value="P:positive regulation of type II interferon-mediated signaling pathway"/>
    <property type="evidence" value="ECO:0007669"/>
    <property type="project" value="TreeGrafter"/>
</dbReference>
<evidence type="ECO:0000256" key="2">
    <source>
        <dbReference type="ARBA" id="ARBA00022676"/>
    </source>
</evidence>
<evidence type="ECO:0000313" key="10">
    <source>
        <dbReference type="Proteomes" id="UP000683360"/>
    </source>
</evidence>
<feature type="domain" description="Macro" evidence="8">
    <location>
        <begin position="1393"/>
        <end position="1571"/>
    </location>
</feature>
<evidence type="ECO:0000256" key="3">
    <source>
        <dbReference type="ARBA" id="ARBA00022679"/>
    </source>
</evidence>
<dbReference type="GO" id="GO:1990404">
    <property type="term" value="F:NAD+-protein mono-ADP-ribosyltransferase activity"/>
    <property type="evidence" value="ECO:0007669"/>
    <property type="project" value="TreeGrafter"/>
</dbReference>
<dbReference type="Gene3D" id="3.30.720.50">
    <property type="match status" value="1"/>
</dbReference>
<comment type="caution">
    <text evidence="9">The sequence shown here is derived from an EMBL/GenBank/DDBJ whole genome shotgun (WGS) entry which is preliminary data.</text>
</comment>
<evidence type="ECO:0000256" key="4">
    <source>
        <dbReference type="ARBA" id="ARBA00023027"/>
    </source>
</evidence>
<keyword evidence="3 9" id="KW-0808">Transferase</keyword>
<feature type="domain" description="Macro" evidence="8">
    <location>
        <begin position="1010"/>
        <end position="1181"/>
    </location>
</feature>
<dbReference type="OrthoDB" id="5987649at2759"/>
<keyword evidence="5" id="KW-0539">Nucleus</keyword>
<dbReference type="SUPFAM" id="SSF52949">
    <property type="entry name" value="Macro domain-like"/>
    <property type="match status" value="3"/>
</dbReference>
<dbReference type="EMBL" id="CAJPWZ010002379">
    <property type="protein sequence ID" value="CAG2237176.1"/>
    <property type="molecule type" value="Genomic_DNA"/>
</dbReference>
<feature type="compositionally biased region" description="Basic and acidic residues" evidence="6">
    <location>
        <begin position="277"/>
        <end position="287"/>
    </location>
</feature>
<dbReference type="InterPro" id="IPR037197">
    <property type="entry name" value="WWE_dom_sf"/>
</dbReference>
<dbReference type="EC" id="2.4.2.30" evidence="9"/>
<name>A0A8S3U4Y0_MYTED</name>
<dbReference type="InterPro" id="IPR002589">
    <property type="entry name" value="Macro_dom"/>
</dbReference>
<dbReference type="PROSITE" id="PS51154">
    <property type="entry name" value="MACRO"/>
    <property type="match status" value="3"/>
</dbReference>
<keyword evidence="4" id="KW-0520">NAD</keyword>
<dbReference type="Gene3D" id="3.90.228.10">
    <property type="match status" value="1"/>
</dbReference>
<feature type="domain" description="PARP catalytic" evidence="7">
    <location>
        <begin position="1806"/>
        <end position="1999"/>
    </location>
</feature>
<evidence type="ECO:0000256" key="5">
    <source>
        <dbReference type="ARBA" id="ARBA00023242"/>
    </source>
</evidence>
<dbReference type="InterPro" id="IPR043472">
    <property type="entry name" value="Macro_dom-like"/>
</dbReference>
<evidence type="ECO:0000256" key="6">
    <source>
        <dbReference type="SAM" id="MobiDB-lite"/>
    </source>
</evidence>
<feature type="compositionally biased region" description="Basic and acidic residues" evidence="6">
    <location>
        <begin position="54"/>
        <end position="64"/>
    </location>
</feature>
<keyword evidence="10" id="KW-1185">Reference proteome</keyword>
<dbReference type="GO" id="GO:0044389">
    <property type="term" value="F:ubiquitin-like protein ligase binding"/>
    <property type="evidence" value="ECO:0007669"/>
    <property type="project" value="TreeGrafter"/>
</dbReference>
<feature type="compositionally biased region" description="Polar residues" evidence="6">
    <location>
        <begin position="222"/>
        <end position="234"/>
    </location>
</feature>
<sequence>MDRDSENQNLNKLHEDNVDPEGNISESESVGQWNPQSAPNIRIQIPAALLDSDEQSKRQHDQHGLDSGTHQTYGTNYNVPTQFPRTSINMTYANPYPFSGGQHAPHDNNTPRQQISGYTDSLHNAPRGQGAYPGHFPGHPYSPRIPYVQYPQYQERMQYQQGLYPQYYPTSPRMNVGPDYYPSYHGPQQPVGHYIQRQRFGYEFGQAGSNERPYQSKDNREQNLPGSHNLQTENDQSEQRKNAKPSTTLEKTKPPRAEDRHSKKKKQTGVSQSQATKQDKEEKKSKQIEVLPRVTSANRKDNISVIFNQFFNSVTERNCEKTKMYVCVTGISHDESNETMMMYLEGRAKADIIAEEFVRTEDDLCHAIVVFKHRIDINALTKACESRKIKECSLVFEELDPPRSAIISFDDEPLSEKSLKTYLRAKNLVILRLRKTEDGLYSVKFKKEQDLDEFVKVPKITIEGNCITTSILYNCSHGIFWDQNLHTVSIPAPFKPCIEDLYIKSYVIDITSVCNELLEKHHAHLIIKDEIIIECTLNPKEKDIRQKVKQWTEDIQNVWEDCIIKNVKKLELQIPEDTKELCLRHLNESKEAHKLEDLKIIIPEESESITIIFIGKCDIVESFYNQAYNRLQDIEETINRANKLTSGSVKLKPTEVKLLLKENKFEKLDDIAFDFKYELDQVIGGISFTGQLEDIERAKNIIFTEKNSYHIWTMKNVAYHCCELLQNTVVANLADQKLLESNMSATFEVKHKEIVICTSEEENKSVIEDILRKYVVERTIGLDDSNKHVLELSDWEAKCTALKDSYKDICIIDDSEDTKIIVTSTYDVIKYIITEIQSFIKEHSTNEEDINVTDEFQLRFLKLHCKDRLKELEVKYSDDRLKITFEDHSVQVQGTKDGIKNAKLDIDIIISKIQKENYNVSKPGLHLLFNEPDTVAAFLDPIDSDSRTVVAVNTANSLQSRNSNTRLKETDDEYTMRQAFEDIKRNGIKYFLSDEKERQKKIGKEKDGREKTIAKPMSKNGPVVFSNGTTVHLIKREDLGQQKADVIICSSNGDLDLSGPVGKSIIKVAGDELLTEIKKKYTGGIQHGEIALLFFNWRPGFEKMLSKCVTSCLQRASTYTSIVFPALGTGNFNYPRDVVAKTMYYCVHQFDLSNTSLKDIRFLCYDNDTIRAFEREEMLHLNPNHESLPELKCQPTYYQLKDISVSVVVGNIGTQQVDILVAAGPNNLRLEKSGGAGMSLIHSLGVDIQQDITKQYPKGIQEGELACVKLSSHIGCCKVLYLTSLNAWKEQEKVKDTEKQIYKFVNNCLVAAEKAGYRSIAFPALGTGNLHYPCNLVAKYMYDIVEQFASTKQKTTLSYVYFVVYEKDSKVIQAFKEEERKRVPGLDSVNVKSISDNVFQIGNLQLSVEKGDILSKACDAVLYGSNEELDFTKGNLSREIYQRCNTKKLQSECTDKKGKMAWHEIITTSGCGLPSKFIFHVCSKQRPDDWKSVIKKSLYKAERKQLKTLSLPAFGTGAQGPPREELMGKVIAESILEFVKEGQTTHLQHIYLIIFQDKMVQPMLKAVRFSLKSDKMERYSLPKGNLALRQKRVQEQHLQIPDVVVENANQSSVSFTIYFQSGNDLSVAKTMLEQAISEKYQTEKQHDSVIANITQNEADYLKAVENRHAVIMTVDTVKCDVIIKGLVDEVMNAKQDIFDALRKFNHTRHCQAEAAIIKEQVQWYLKDVDDKGLPTLDEYPDMINMHLETAYKGDSGRTEVEFKDDQGEEYVIVLREMTEYLKKDRSNKVDVLRREKLQGDGGSFEPPARWDVQGSDNVKVITMINTSPEYKIIEKKFFDSVFGGRKEWASKFKKQSFKITKIERIQNLSLYQMYTAKKGLVEKQNPSVKKNEQELWYSAFEASVVSINLYGFNRSYCGDLYEKSKLKKKIALKPDGTKDNNPYEEKWGEGVYFSNEAGFTILKKGLTLTITQQLIVQYTCVRCLPVFTVRVWTECDTYQ</sequence>
<feature type="region of interest" description="Disordered" evidence="6">
    <location>
        <begin position="206"/>
        <end position="288"/>
    </location>
</feature>
<dbReference type="SUPFAM" id="SSF56399">
    <property type="entry name" value="ADP-ribosylation"/>
    <property type="match status" value="1"/>
</dbReference>
<dbReference type="InterPro" id="IPR052056">
    <property type="entry name" value="Mono-ARTD/PARP"/>
</dbReference>
<dbReference type="PANTHER" id="PTHR14453:SF102">
    <property type="entry name" value="PROTEIN MONO-ADP-RIBOSYLTRANSFERASE PARP14-LIKE"/>
    <property type="match status" value="1"/>
</dbReference>
<feature type="compositionally biased region" description="Polar residues" evidence="6">
    <location>
        <begin position="24"/>
        <end position="39"/>
    </location>
</feature>
<evidence type="ECO:0000313" key="9">
    <source>
        <dbReference type="EMBL" id="CAG2237176.1"/>
    </source>
</evidence>
<dbReference type="GO" id="GO:0005634">
    <property type="term" value="C:nucleus"/>
    <property type="evidence" value="ECO:0007669"/>
    <property type="project" value="UniProtKB-SubCell"/>
</dbReference>
<feature type="compositionally biased region" description="Polar residues" evidence="6">
    <location>
        <begin position="107"/>
        <end position="122"/>
    </location>
</feature>
<proteinExistence type="predicted"/>
<dbReference type="GO" id="GO:0070212">
    <property type="term" value="P:protein poly-ADP-ribosylation"/>
    <property type="evidence" value="ECO:0007669"/>
    <property type="project" value="TreeGrafter"/>
</dbReference>
<dbReference type="Gene3D" id="3.40.220.10">
    <property type="entry name" value="Leucine Aminopeptidase, subunit E, domain 1"/>
    <property type="match status" value="4"/>
</dbReference>
<keyword evidence="2 9" id="KW-0328">Glycosyltransferase</keyword>
<organism evidence="9 10">
    <name type="scientific">Mytilus edulis</name>
    <name type="common">Blue mussel</name>
    <dbReference type="NCBI Taxonomy" id="6550"/>
    <lineage>
        <taxon>Eukaryota</taxon>
        <taxon>Metazoa</taxon>
        <taxon>Spiralia</taxon>
        <taxon>Lophotrochozoa</taxon>
        <taxon>Mollusca</taxon>
        <taxon>Bivalvia</taxon>
        <taxon>Autobranchia</taxon>
        <taxon>Pteriomorphia</taxon>
        <taxon>Mytilida</taxon>
        <taxon>Mytiloidea</taxon>
        <taxon>Mytilidae</taxon>
        <taxon>Mytilinae</taxon>
        <taxon>Mytilus</taxon>
    </lineage>
</organism>
<dbReference type="SMART" id="SM00506">
    <property type="entry name" value="A1pp"/>
    <property type="match status" value="3"/>
</dbReference>
<feature type="compositionally biased region" description="Basic and acidic residues" evidence="6">
    <location>
        <begin position="250"/>
        <end position="261"/>
    </location>
</feature>
<protein>
    <submittedName>
        <fullName evidence="9">PARP10_14_15</fullName>
        <ecNumber evidence="9">2.4.2.30</ecNumber>
    </submittedName>
</protein>
<dbReference type="PANTHER" id="PTHR14453">
    <property type="entry name" value="PARP/ZINC FINGER CCCH TYPE DOMAIN CONTAINING PROTEIN"/>
    <property type="match status" value="1"/>
</dbReference>
<gene>
    <name evidence="9" type="ORF">MEDL_49638</name>
</gene>
<comment type="subcellular location">
    <subcellularLocation>
        <location evidence="1">Nucleus</location>
    </subcellularLocation>
</comment>
<dbReference type="InterPro" id="IPR012317">
    <property type="entry name" value="Poly(ADP-ribose)pol_cat_dom"/>
</dbReference>
<dbReference type="Proteomes" id="UP000683360">
    <property type="component" value="Unassembled WGS sequence"/>
</dbReference>
<feature type="region of interest" description="Disordered" evidence="6">
    <location>
        <begin position="93"/>
        <end position="140"/>
    </location>
</feature>
<dbReference type="GO" id="GO:0003714">
    <property type="term" value="F:transcription corepressor activity"/>
    <property type="evidence" value="ECO:0007669"/>
    <property type="project" value="TreeGrafter"/>
</dbReference>
<dbReference type="PROSITE" id="PS51059">
    <property type="entry name" value="PARP_CATALYTIC"/>
    <property type="match status" value="1"/>
</dbReference>
<feature type="compositionally biased region" description="Basic and acidic residues" evidence="6">
    <location>
        <begin position="1"/>
        <end position="17"/>
    </location>
</feature>
<reference evidence="9" key="1">
    <citation type="submission" date="2021-03" db="EMBL/GenBank/DDBJ databases">
        <authorList>
            <person name="Bekaert M."/>
        </authorList>
    </citation>
    <scope>NUCLEOTIDE SEQUENCE</scope>
</reference>
<dbReference type="GO" id="GO:0005737">
    <property type="term" value="C:cytoplasm"/>
    <property type="evidence" value="ECO:0007669"/>
    <property type="project" value="TreeGrafter"/>
</dbReference>
<dbReference type="GO" id="GO:0010629">
    <property type="term" value="P:negative regulation of gene expression"/>
    <property type="evidence" value="ECO:0007669"/>
    <property type="project" value="TreeGrafter"/>
</dbReference>
<accession>A0A8S3U4Y0</accession>
<evidence type="ECO:0000259" key="8">
    <source>
        <dbReference type="PROSITE" id="PS51154"/>
    </source>
</evidence>
<dbReference type="Pfam" id="PF01661">
    <property type="entry name" value="Macro"/>
    <property type="match status" value="3"/>
</dbReference>
<evidence type="ECO:0000259" key="7">
    <source>
        <dbReference type="PROSITE" id="PS51059"/>
    </source>
</evidence>
<feature type="region of interest" description="Disordered" evidence="6">
    <location>
        <begin position="1"/>
        <end position="76"/>
    </location>
</feature>
<evidence type="ECO:0000256" key="1">
    <source>
        <dbReference type="ARBA" id="ARBA00004123"/>
    </source>
</evidence>
<dbReference type="GO" id="GO:0003950">
    <property type="term" value="F:NAD+ poly-ADP-ribosyltransferase activity"/>
    <property type="evidence" value="ECO:0007669"/>
    <property type="project" value="UniProtKB-EC"/>
</dbReference>